<evidence type="ECO:0000313" key="8">
    <source>
        <dbReference type="EMBL" id="SCZ56258.1"/>
    </source>
</evidence>
<evidence type="ECO:0000256" key="6">
    <source>
        <dbReference type="SAM" id="MobiDB-lite"/>
    </source>
</evidence>
<dbReference type="Proteomes" id="UP000199648">
    <property type="component" value="Unassembled WGS sequence"/>
</dbReference>
<comment type="subcellular location">
    <subcellularLocation>
        <location evidence="1">Cell membrane</location>
        <topology evidence="1">Multi-pass membrane protein</topology>
    </subcellularLocation>
</comment>
<dbReference type="STRING" id="415747.SAMN03097708_01318"/>
<evidence type="ECO:0000256" key="4">
    <source>
        <dbReference type="ARBA" id="ARBA00022989"/>
    </source>
</evidence>
<name>A0A1G5Q3R6_9GAMM</name>
<evidence type="ECO:0000313" key="9">
    <source>
        <dbReference type="Proteomes" id="UP000199648"/>
    </source>
</evidence>
<feature type="transmembrane region" description="Helical" evidence="7">
    <location>
        <begin position="43"/>
        <end position="61"/>
    </location>
</feature>
<feature type="compositionally biased region" description="Basic and acidic residues" evidence="6">
    <location>
        <begin position="283"/>
        <end position="294"/>
    </location>
</feature>
<evidence type="ECO:0000256" key="7">
    <source>
        <dbReference type="SAM" id="Phobius"/>
    </source>
</evidence>
<feature type="transmembrane region" description="Helical" evidence="7">
    <location>
        <begin position="189"/>
        <end position="212"/>
    </location>
</feature>
<dbReference type="InterPro" id="IPR019108">
    <property type="entry name" value="Caa3_assmbl_CtaG-rel"/>
</dbReference>
<keyword evidence="9" id="KW-1185">Reference proteome</keyword>
<organism evidence="8 9">
    <name type="scientific">Thiohalomonas denitrificans</name>
    <dbReference type="NCBI Taxonomy" id="415747"/>
    <lineage>
        <taxon>Bacteria</taxon>
        <taxon>Pseudomonadati</taxon>
        <taxon>Pseudomonadota</taxon>
        <taxon>Gammaproteobacteria</taxon>
        <taxon>Thiohalomonadales</taxon>
        <taxon>Thiohalomonadaceae</taxon>
        <taxon>Thiohalomonas</taxon>
    </lineage>
</organism>
<dbReference type="RefSeq" id="WP_092994229.1">
    <property type="nucleotide sequence ID" value="NZ_FMWD01000003.1"/>
</dbReference>
<dbReference type="OrthoDB" id="9808789at2"/>
<dbReference type="GO" id="GO:0005886">
    <property type="term" value="C:plasma membrane"/>
    <property type="evidence" value="ECO:0007669"/>
    <property type="project" value="UniProtKB-SubCell"/>
</dbReference>
<gene>
    <name evidence="8" type="ORF">SAMN03097708_01318</name>
</gene>
<feature type="transmembrane region" description="Helical" evidence="7">
    <location>
        <begin position="81"/>
        <end position="103"/>
    </location>
</feature>
<keyword evidence="4 7" id="KW-1133">Transmembrane helix</keyword>
<evidence type="ECO:0000256" key="1">
    <source>
        <dbReference type="ARBA" id="ARBA00004651"/>
    </source>
</evidence>
<dbReference type="AlphaFoldDB" id="A0A1G5Q3R6"/>
<dbReference type="Pfam" id="PF09678">
    <property type="entry name" value="Caa3_CtaG"/>
    <property type="match status" value="1"/>
</dbReference>
<feature type="transmembrane region" description="Helical" evidence="7">
    <location>
        <begin position="156"/>
        <end position="177"/>
    </location>
</feature>
<feature type="region of interest" description="Disordered" evidence="6">
    <location>
        <begin position="269"/>
        <end position="301"/>
    </location>
</feature>
<feature type="transmembrane region" description="Helical" evidence="7">
    <location>
        <begin position="13"/>
        <end position="31"/>
    </location>
</feature>
<evidence type="ECO:0000256" key="5">
    <source>
        <dbReference type="ARBA" id="ARBA00023136"/>
    </source>
</evidence>
<keyword evidence="3 7" id="KW-0812">Transmembrane</keyword>
<reference evidence="8 9" key="1">
    <citation type="submission" date="2016-10" db="EMBL/GenBank/DDBJ databases">
        <authorList>
            <person name="de Groot N.N."/>
        </authorList>
    </citation>
    <scope>NUCLEOTIDE SEQUENCE [LARGE SCALE GENOMIC DNA]</scope>
    <source>
        <strain evidence="8 9">HLD2</strain>
    </source>
</reference>
<keyword evidence="5 7" id="KW-0472">Membrane</keyword>
<sequence>MDGFIELLFPWETSPLILVGTGGAVLMYGIGLARGGSPGRWRAISFVAGVALFYAVTQTHFDYYSQYLFFAHRGQHLVLHHLAPFLVALSAPGPVLAAALPGWRISSSALRRAKHSVAKLYRGFQNPWLAGMLFVGLIAFWLIPDIHFDAMLSRRLYWIMNWSMALDGLLFWWLVFARNPAGATPHLTFGSRVLLLMLIIPPQMLIGATLAFSEQSLFDVYDVCGRAFPIAPMDDQQLGGLITWIPAVMMSMAGVLILLVRQLGDFSDERPGKDEPGAPCRIRHGDHGEHRDHGVQGGKRW</sequence>
<accession>A0A1G5Q3R6</accession>
<keyword evidence="2" id="KW-1003">Cell membrane</keyword>
<feature type="transmembrane region" description="Helical" evidence="7">
    <location>
        <begin position="241"/>
        <end position="260"/>
    </location>
</feature>
<feature type="transmembrane region" description="Helical" evidence="7">
    <location>
        <begin position="124"/>
        <end position="144"/>
    </location>
</feature>
<evidence type="ECO:0000256" key="3">
    <source>
        <dbReference type="ARBA" id="ARBA00022692"/>
    </source>
</evidence>
<proteinExistence type="predicted"/>
<evidence type="ECO:0000256" key="2">
    <source>
        <dbReference type="ARBA" id="ARBA00022475"/>
    </source>
</evidence>
<dbReference type="EMBL" id="FMWD01000003">
    <property type="protein sequence ID" value="SCZ56258.1"/>
    <property type="molecule type" value="Genomic_DNA"/>
</dbReference>
<protein>
    <submittedName>
        <fullName evidence="8">Cytochrome c oxidase assembly factor CtaG</fullName>
    </submittedName>
</protein>